<dbReference type="InterPro" id="IPR010982">
    <property type="entry name" value="Lambda_DNA-bd_dom_sf"/>
</dbReference>
<dbReference type="STRING" id="494016.SAMN04487965_1019"/>
<dbReference type="EMBL" id="FQVA01000001">
    <property type="protein sequence ID" value="SHE95218.1"/>
    <property type="molecule type" value="Genomic_DNA"/>
</dbReference>
<accession>A0A1M4XP48</accession>
<evidence type="ECO:0000313" key="2">
    <source>
        <dbReference type="EMBL" id="SHE95218.1"/>
    </source>
</evidence>
<dbReference type="GO" id="GO:0003677">
    <property type="term" value="F:DNA binding"/>
    <property type="evidence" value="ECO:0007669"/>
    <property type="project" value="InterPro"/>
</dbReference>
<evidence type="ECO:0000259" key="1">
    <source>
        <dbReference type="PROSITE" id="PS50943"/>
    </source>
</evidence>
<proteinExistence type="predicted"/>
<dbReference type="SMART" id="SM00530">
    <property type="entry name" value="HTH_XRE"/>
    <property type="match status" value="1"/>
</dbReference>
<feature type="domain" description="HTH cro/C1-type" evidence="1">
    <location>
        <begin position="47"/>
        <end position="100"/>
    </location>
</feature>
<dbReference type="Pfam" id="PF01381">
    <property type="entry name" value="HTH_3"/>
    <property type="match status" value="1"/>
</dbReference>
<dbReference type="CDD" id="cd00093">
    <property type="entry name" value="HTH_XRE"/>
    <property type="match status" value="1"/>
</dbReference>
<dbReference type="InterPro" id="IPR001387">
    <property type="entry name" value="Cro/C1-type_HTH"/>
</dbReference>
<keyword evidence="3" id="KW-1185">Reference proteome</keyword>
<dbReference type="Gene3D" id="1.10.260.40">
    <property type="entry name" value="lambda repressor-like DNA-binding domains"/>
    <property type="match status" value="1"/>
</dbReference>
<dbReference type="RefSeq" id="WP_073272328.1">
    <property type="nucleotide sequence ID" value="NZ_FQVA01000001.1"/>
</dbReference>
<dbReference type="Proteomes" id="UP000184170">
    <property type="component" value="Unassembled WGS sequence"/>
</dbReference>
<dbReference type="PROSITE" id="PS50943">
    <property type="entry name" value="HTH_CROC1"/>
    <property type="match status" value="1"/>
</dbReference>
<gene>
    <name evidence="2" type="ORF">SAMN04487965_1019</name>
</gene>
<evidence type="ECO:0000313" key="3">
    <source>
        <dbReference type="Proteomes" id="UP000184170"/>
    </source>
</evidence>
<dbReference type="SUPFAM" id="SSF47413">
    <property type="entry name" value="lambda repressor-like DNA-binding domains"/>
    <property type="match status" value="1"/>
</dbReference>
<name>A0A1M4XP48_9GAMM</name>
<protein>
    <submittedName>
        <fullName evidence="2">Helix-turn-helix</fullName>
    </submittedName>
</protein>
<sequence length="102" mass="11729">MSKLQKLKERALQNPEVQCEYDVLAEEYELIPNEVVGMVIEQNMTPMRAWREYLKLTQAEVAKRLNITQVAYAQLEASQRPRKPTLQRVSAALGITVEQQAI</sequence>
<reference evidence="3" key="1">
    <citation type="submission" date="2016-11" db="EMBL/GenBank/DDBJ databases">
        <authorList>
            <person name="Varghese N."/>
            <person name="Submissions S."/>
        </authorList>
    </citation>
    <scope>NUCLEOTIDE SEQUENCE [LARGE SCALE GENOMIC DNA]</scope>
    <source>
        <strain evidence="3">CGMCC 1.7063</strain>
    </source>
</reference>
<organism evidence="2 3">
    <name type="scientific">Microbulbifer donghaiensis</name>
    <dbReference type="NCBI Taxonomy" id="494016"/>
    <lineage>
        <taxon>Bacteria</taxon>
        <taxon>Pseudomonadati</taxon>
        <taxon>Pseudomonadota</taxon>
        <taxon>Gammaproteobacteria</taxon>
        <taxon>Cellvibrionales</taxon>
        <taxon>Microbulbiferaceae</taxon>
        <taxon>Microbulbifer</taxon>
    </lineage>
</organism>
<dbReference type="OrthoDB" id="5679339at2"/>
<dbReference type="AlphaFoldDB" id="A0A1M4XP48"/>